<dbReference type="RefSeq" id="WP_170208768.1">
    <property type="nucleotide sequence ID" value="NZ_RBKT01000001.1"/>
</dbReference>
<reference evidence="2 3" key="1">
    <citation type="submission" date="2018-10" db="EMBL/GenBank/DDBJ databases">
        <title>Sequencing the genomes of 1000 actinobacteria strains.</title>
        <authorList>
            <person name="Klenk H.-P."/>
        </authorList>
    </citation>
    <scope>NUCLEOTIDE SEQUENCE [LARGE SCALE GENOMIC DNA]</scope>
    <source>
        <strain evidence="2 3">DSM 45175</strain>
    </source>
</reference>
<evidence type="ECO:0000313" key="2">
    <source>
        <dbReference type="EMBL" id="RKR92086.1"/>
    </source>
</evidence>
<dbReference type="EMBL" id="RBKT01000001">
    <property type="protein sequence ID" value="RKR92086.1"/>
    <property type="molecule type" value="Genomic_DNA"/>
</dbReference>
<evidence type="ECO:0000256" key="1">
    <source>
        <dbReference type="SAM" id="Phobius"/>
    </source>
</evidence>
<protein>
    <submittedName>
        <fullName evidence="2">Uncharacterized protein</fullName>
    </submittedName>
</protein>
<keyword evidence="1" id="KW-0472">Membrane</keyword>
<keyword evidence="3" id="KW-1185">Reference proteome</keyword>
<dbReference type="AlphaFoldDB" id="A0A495JSX8"/>
<comment type="caution">
    <text evidence="2">The sequence shown here is derived from an EMBL/GenBank/DDBJ whole genome shotgun (WGS) entry which is preliminary data.</text>
</comment>
<accession>A0A495JSX8</accession>
<name>A0A495JSX8_9ACTN</name>
<evidence type="ECO:0000313" key="3">
    <source>
        <dbReference type="Proteomes" id="UP000277671"/>
    </source>
</evidence>
<keyword evidence="1" id="KW-1133">Transmembrane helix</keyword>
<dbReference type="Proteomes" id="UP000277671">
    <property type="component" value="Unassembled WGS sequence"/>
</dbReference>
<gene>
    <name evidence="2" type="ORF">BDK92_6518</name>
</gene>
<organism evidence="2 3">
    <name type="scientific">Micromonospora pisi</name>
    <dbReference type="NCBI Taxonomy" id="589240"/>
    <lineage>
        <taxon>Bacteria</taxon>
        <taxon>Bacillati</taxon>
        <taxon>Actinomycetota</taxon>
        <taxon>Actinomycetes</taxon>
        <taxon>Micromonosporales</taxon>
        <taxon>Micromonosporaceae</taxon>
        <taxon>Micromonospora</taxon>
    </lineage>
</organism>
<sequence length="46" mass="5127">MTATEDTQPTVGRQRLRLTLSWLLVVVLLGYGVVQTARTAVNLFTH</sequence>
<feature type="transmembrane region" description="Helical" evidence="1">
    <location>
        <begin position="20"/>
        <end position="41"/>
    </location>
</feature>
<keyword evidence="1" id="KW-0812">Transmembrane</keyword>
<proteinExistence type="predicted"/>